<protein>
    <recommendedName>
        <fullName evidence="3">MarR family transcriptional regulator</fullName>
    </recommendedName>
</protein>
<sequence length="122" mass="13503">MKLQARHQLTFYADLAQFIGDPTPVAFDRLLRVLDILAIALRVQPLQDFAVQIHSARRAMSAVVKRLERTGALAVSDLDAVTLRAAAPQIEAAIWRVQLDTFSFANAIVQHKLELQGVALTD</sequence>
<dbReference type="RefSeq" id="WP_211951403.1">
    <property type="nucleotide sequence ID" value="NZ_CAJPVI010000001.1"/>
</dbReference>
<evidence type="ECO:0000313" key="1">
    <source>
        <dbReference type="EMBL" id="CAG2129314.1"/>
    </source>
</evidence>
<comment type="caution">
    <text evidence="1">The sequence shown here is derived from an EMBL/GenBank/DDBJ whole genome shotgun (WGS) entry which is preliminary data.</text>
</comment>
<reference evidence="1 2" key="1">
    <citation type="submission" date="2021-03" db="EMBL/GenBank/DDBJ databases">
        <authorList>
            <person name="Peeters C."/>
        </authorList>
    </citation>
    <scope>NUCLEOTIDE SEQUENCE [LARGE SCALE GENOMIC DNA]</scope>
    <source>
        <strain evidence="1 2">LMG 26411</strain>
    </source>
</reference>
<dbReference type="Proteomes" id="UP000672657">
    <property type="component" value="Unassembled WGS sequence"/>
</dbReference>
<proteinExistence type="predicted"/>
<dbReference type="EMBL" id="CAJPVI010000001">
    <property type="protein sequence ID" value="CAG2129314.1"/>
    <property type="molecule type" value="Genomic_DNA"/>
</dbReference>
<evidence type="ECO:0000313" key="2">
    <source>
        <dbReference type="Proteomes" id="UP000672657"/>
    </source>
</evidence>
<keyword evidence="2" id="KW-1185">Reference proteome</keyword>
<evidence type="ECO:0008006" key="3">
    <source>
        <dbReference type="Google" id="ProtNLM"/>
    </source>
</evidence>
<organism evidence="1 2">
    <name type="scientific">Cupriavidus numazuensis</name>
    <dbReference type="NCBI Taxonomy" id="221992"/>
    <lineage>
        <taxon>Bacteria</taxon>
        <taxon>Pseudomonadati</taxon>
        <taxon>Pseudomonadota</taxon>
        <taxon>Betaproteobacteria</taxon>
        <taxon>Burkholderiales</taxon>
        <taxon>Burkholderiaceae</taxon>
        <taxon>Cupriavidus</taxon>
    </lineage>
</organism>
<gene>
    <name evidence="1" type="ORF">LMG26411_00154</name>
</gene>
<accession>A0ABN7PW86</accession>
<name>A0ABN7PW86_9BURK</name>